<proteinExistence type="predicted"/>
<dbReference type="Gene3D" id="3.30.559.10">
    <property type="entry name" value="Chloramphenicol acetyltransferase-like domain"/>
    <property type="match status" value="1"/>
</dbReference>
<dbReference type="Pfam" id="PF00302">
    <property type="entry name" value="CAT"/>
    <property type="match status" value="1"/>
</dbReference>
<gene>
    <name evidence="1" type="ORF">GU926_18100</name>
</gene>
<dbReference type="InterPro" id="IPR001707">
    <property type="entry name" value="Cmp_AcTrfase"/>
</dbReference>
<protein>
    <submittedName>
        <fullName evidence="1">Chloramphenicol acetyltransferase</fullName>
    </submittedName>
</protein>
<dbReference type="KEGG" id="nib:GU926_18100"/>
<keyword evidence="2" id="KW-1185">Reference proteome</keyword>
<dbReference type="PANTHER" id="PTHR38474:SF1">
    <property type="entry name" value="SLR0299 PROTEIN"/>
    <property type="match status" value="1"/>
</dbReference>
<dbReference type="GO" id="GO:0008811">
    <property type="term" value="F:chloramphenicol O-acetyltransferase activity"/>
    <property type="evidence" value="ECO:0007669"/>
    <property type="project" value="InterPro"/>
</dbReference>
<keyword evidence="1" id="KW-0808">Transferase</keyword>
<dbReference type="SMART" id="SM01059">
    <property type="entry name" value="CAT"/>
    <property type="match status" value="1"/>
</dbReference>
<sequence>MTSRYSKQPILLQGWDREEQFTFFKNFDQPFFNVHTEVDLTPLYAYCKRTQTSVFLAYLYVTLQAARTTENFLYRLEDGKPIKYDGLDISTTLLKDNQTIAFAHFPFQDSLTDFCASAQQVIQEVKSSPGLFHGYQGPDNLHVTTLPWFPFKGMEHAFQINQQDPGIPKIAFGRLETREEKVFLPLSIALHHALGDGFHVHLFLENMAGYINAFDFAG</sequence>
<dbReference type="Proteomes" id="UP000464214">
    <property type="component" value="Chromosome"/>
</dbReference>
<dbReference type="AlphaFoldDB" id="A0A6P1P493"/>
<dbReference type="InterPro" id="IPR023213">
    <property type="entry name" value="CAT-like_dom_sf"/>
</dbReference>
<dbReference type="EMBL" id="CP047897">
    <property type="protein sequence ID" value="QHL89240.1"/>
    <property type="molecule type" value="Genomic_DNA"/>
</dbReference>
<evidence type="ECO:0000313" key="1">
    <source>
        <dbReference type="EMBL" id="QHL89240.1"/>
    </source>
</evidence>
<organism evidence="1 2">
    <name type="scientific">Nibribacter ruber</name>
    <dbReference type="NCBI Taxonomy" id="2698458"/>
    <lineage>
        <taxon>Bacteria</taxon>
        <taxon>Pseudomonadati</taxon>
        <taxon>Bacteroidota</taxon>
        <taxon>Cytophagia</taxon>
        <taxon>Cytophagales</taxon>
        <taxon>Hymenobacteraceae</taxon>
        <taxon>Nibribacter</taxon>
    </lineage>
</organism>
<dbReference type="SUPFAM" id="SSF52777">
    <property type="entry name" value="CoA-dependent acyltransferases"/>
    <property type="match status" value="1"/>
</dbReference>
<reference evidence="1 2" key="1">
    <citation type="submission" date="2020-01" db="EMBL/GenBank/DDBJ databases">
        <authorList>
            <person name="Kim M."/>
        </authorList>
    </citation>
    <scope>NUCLEOTIDE SEQUENCE [LARGE SCALE GENOMIC DNA]</scope>
    <source>
        <strain evidence="1 2">BT10</strain>
    </source>
</reference>
<dbReference type="PANTHER" id="PTHR38474">
    <property type="entry name" value="SLR0299 PROTEIN"/>
    <property type="match status" value="1"/>
</dbReference>
<dbReference type="RefSeq" id="WP_160694406.1">
    <property type="nucleotide sequence ID" value="NZ_CP047897.1"/>
</dbReference>
<name>A0A6P1P493_9BACT</name>
<evidence type="ECO:0000313" key="2">
    <source>
        <dbReference type="Proteomes" id="UP000464214"/>
    </source>
</evidence>
<accession>A0A6P1P493</accession>